<feature type="compositionally biased region" description="Acidic residues" evidence="2">
    <location>
        <begin position="357"/>
        <end position="385"/>
    </location>
</feature>
<dbReference type="PANTHER" id="PTHR22775:SF3">
    <property type="entry name" value="SORTING NEXIN-13"/>
    <property type="match status" value="1"/>
</dbReference>
<comment type="caution">
    <text evidence="7">The sequence shown here is derived from an EMBL/GenBank/DDBJ whole genome shotgun (WGS) entry which is preliminary data.</text>
</comment>
<comment type="similarity">
    <text evidence="1">Belongs to the sorting nexin family.</text>
</comment>
<protein>
    <submittedName>
        <fullName evidence="7">Sorting nexin-12</fullName>
    </submittedName>
</protein>
<evidence type="ECO:0000313" key="8">
    <source>
        <dbReference type="Proteomes" id="UP000093000"/>
    </source>
</evidence>
<keyword evidence="3" id="KW-0812">Transmembrane</keyword>
<feature type="region of interest" description="Disordered" evidence="2">
    <location>
        <begin position="746"/>
        <end position="772"/>
    </location>
</feature>
<dbReference type="SUPFAM" id="SSF48097">
    <property type="entry name" value="Regulator of G-protein signaling, RGS"/>
    <property type="match status" value="1"/>
</dbReference>
<feature type="domain" description="RGS" evidence="4">
    <location>
        <begin position="547"/>
        <end position="683"/>
    </location>
</feature>
<dbReference type="Gene3D" id="1.10.167.10">
    <property type="entry name" value="Regulator of G-protein Signalling 4, domain 2"/>
    <property type="match status" value="1"/>
</dbReference>
<dbReference type="GO" id="GO:0035091">
    <property type="term" value="F:phosphatidylinositol binding"/>
    <property type="evidence" value="ECO:0007669"/>
    <property type="project" value="InterPro"/>
</dbReference>
<feature type="domain" description="PX" evidence="5">
    <location>
        <begin position="971"/>
        <end position="1089"/>
    </location>
</feature>
<organism evidence="7 8">
    <name type="scientific">Choanephora cucurbitarum</name>
    <dbReference type="NCBI Taxonomy" id="101091"/>
    <lineage>
        <taxon>Eukaryota</taxon>
        <taxon>Fungi</taxon>
        <taxon>Fungi incertae sedis</taxon>
        <taxon>Mucoromycota</taxon>
        <taxon>Mucoromycotina</taxon>
        <taxon>Mucoromycetes</taxon>
        <taxon>Mucorales</taxon>
        <taxon>Mucorineae</taxon>
        <taxon>Choanephoraceae</taxon>
        <taxon>Choanephoroideae</taxon>
        <taxon>Choanephora</taxon>
    </lineage>
</organism>
<dbReference type="PANTHER" id="PTHR22775">
    <property type="entry name" value="SORTING NEXIN"/>
    <property type="match status" value="1"/>
</dbReference>
<dbReference type="EMBL" id="LUGH01000480">
    <property type="protein sequence ID" value="OBZ84694.1"/>
    <property type="molecule type" value="Genomic_DNA"/>
</dbReference>
<evidence type="ECO:0000259" key="5">
    <source>
        <dbReference type="PROSITE" id="PS50195"/>
    </source>
</evidence>
<evidence type="ECO:0000313" key="7">
    <source>
        <dbReference type="EMBL" id="OBZ84694.1"/>
    </source>
</evidence>
<feature type="transmembrane region" description="Helical" evidence="3">
    <location>
        <begin position="31"/>
        <end position="54"/>
    </location>
</feature>
<dbReference type="Proteomes" id="UP000093000">
    <property type="component" value="Unassembled WGS sequence"/>
</dbReference>
<dbReference type="Pfam" id="PF02194">
    <property type="entry name" value="PXA"/>
    <property type="match status" value="1"/>
</dbReference>
<feature type="region of interest" description="Disordered" evidence="2">
    <location>
        <begin position="792"/>
        <end position="831"/>
    </location>
</feature>
<feature type="region of interest" description="Disordered" evidence="2">
    <location>
        <begin position="707"/>
        <end position="730"/>
    </location>
</feature>
<accession>A0A1C7NBH6</accession>
<keyword evidence="3" id="KW-0472">Membrane</keyword>
<dbReference type="InterPro" id="IPR001683">
    <property type="entry name" value="PX_dom"/>
</dbReference>
<dbReference type="Pfam" id="PF08628">
    <property type="entry name" value="Nexin_C"/>
    <property type="match status" value="1"/>
</dbReference>
<dbReference type="InterPro" id="IPR044926">
    <property type="entry name" value="RGS_subdomain_2"/>
</dbReference>
<dbReference type="SMART" id="SM00312">
    <property type="entry name" value="PX"/>
    <property type="match status" value="1"/>
</dbReference>
<dbReference type="STRING" id="101091.A0A1C7NBH6"/>
<dbReference type="InterPro" id="IPR003114">
    <property type="entry name" value="Phox_assoc"/>
</dbReference>
<dbReference type="PROSITE" id="PS51207">
    <property type="entry name" value="PXA"/>
    <property type="match status" value="1"/>
</dbReference>
<dbReference type="Gene3D" id="3.30.1520.10">
    <property type="entry name" value="Phox-like domain"/>
    <property type="match status" value="1"/>
</dbReference>
<dbReference type="SMART" id="SM00315">
    <property type="entry name" value="RGS"/>
    <property type="match status" value="1"/>
</dbReference>
<dbReference type="OrthoDB" id="120967at2759"/>
<feature type="region of interest" description="Disordered" evidence="2">
    <location>
        <begin position="863"/>
        <end position="889"/>
    </location>
</feature>
<evidence type="ECO:0000259" key="6">
    <source>
        <dbReference type="PROSITE" id="PS51207"/>
    </source>
</evidence>
<dbReference type="Pfam" id="PF00615">
    <property type="entry name" value="RGS"/>
    <property type="match status" value="1"/>
</dbReference>
<feature type="compositionally biased region" description="Polar residues" evidence="2">
    <location>
        <begin position="821"/>
        <end position="830"/>
    </location>
</feature>
<dbReference type="InterPro" id="IPR016137">
    <property type="entry name" value="RGS"/>
</dbReference>
<dbReference type="InterPro" id="IPR036871">
    <property type="entry name" value="PX_dom_sf"/>
</dbReference>
<dbReference type="InterPro" id="IPR013937">
    <property type="entry name" value="Sorting_nexin_C"/>
</dbReference>
<gene>
    <name evidence="7" type="primary">snx12</name>
    <name evidence="7" type="ORF">A0J61_07250</name>
</gene>
<dbReference type="SMART" id="SM00313">
    <property type="entry name" value="PXA"/>
    <property type="match status" value="1"/>
</dbReference>
<feature type="transmembrane region" description="Helical" evidence="3">
    <location>
        <begin position="7"/>
        <end position="25"/>
    </location>
</feature>
<dbReference type="SUPFAM" id="SSF64268">
    <property type="entry name" value="PX domain"/>
    <property type="match status" value="1"/>
</dbReference>
<dbReference type="PROSITE" id="PS50132">
    <property type="entry name" value="RGS"/>
    <property type="match status" value="1"/>
</dbReference>
<evidence type="ECO:0000256" key="3">
    <source>
        <dbReference type="SAM" id="Phobius"/>
    </source>
</evidence>
<feature type="region of interest" description="Disordered" evidence="2">
    <location>
        <begin position="340"/>
        <end position="399"/>
    </location>
</feature>
<evidence type="ECO:0000256" key="2">
    <source>
        <dbReference type="SAM" id="MobiDB-lite"/>
    </source>
</evidence>
<dbReference type="PROSITE" id="PS50195">
    <property type="entry name" value="PX"/>
    <property type="match status" value="1"/>
</dbReference>
<feature type="domain" description="PXA" evidence="6">
    <location>
        <begin position="84"/>
        <end position="273"/>
    </location>
</feature>
<feature type="compositionally biased region" description="Low complexity" evidence="2">
    <location>
        <begin position="806"/>
        <end position="820"/>
    </location>
</feature>
<reference evidence="7 8" key="1">
    <citation type="submission" date="2016-03" db="EMBL/GenBank/DDBJ databases">
        <title>Choanephora cucurbitarum.</title>
        <authorList>
            <person name="Min B."/>
            <person name="Park H."/>
            <person name="Park J.-H."/>
            <person name="Shin H.-D."/>
            <person name="Choi I.-G."/>
        </authorList>
    </citation>
    <scope>NUCLEOTIDE SEQUENCE [LARGE SCALE GENOMIC DNA]</scope>
    <source>
        <strain evidence="7 8">KUS-F28377</strain>
    </source>
</reference>
<keyword evidence="8" id="KW-1185">Reference proteome</keyword>
<dbReference type="InParanoid" id="A0A1C7NBH6"/>
<evidence type="ECO:0000259" key="4">
    <source>
        <dbReference type="PROSITE" id="PS50132"/>
    </source>
</evidence>
<dbReference type="InterPro" id="IPR036305">
    <property type="entry name" value="RGS_sf"/>
</dbReference>
<dbReference type="Pfam" id="PF00787">
    <property type="entry name" value="PX"/>
    <property type="match status" value="1"/>
</dbReference>
<evidence type="ECO:0000256" key="1">
    <source>
        <dbReference type="ARBA" id="ARBA00010883"/>
    </source>
</evidence>
<sequence>MLRTLDGAVIIAMVICWKVGWYQLFLWATSFFMLLMTLLALHTLVLYIYITYFVSPDKSERSVRFRPLRLSLPSVTEQPQPQLEPELQEAIAPLLQNIVRDFIQSWYTNISDNTDFPKAVHQLLALCLADILDRIEQTDLLHLVVNRIIPHITYHMAEFQAAEMCLRGKQLERSVTQSDELDLLLASRFRQGRLHSALTTTAVITKPTETAYLRQLVDRVLPCIMHASVLGSGPVRVVIREIVSNSVLQPSLDMLADPDFWNQTINAYLGQAIIEQKMVRQLREVLNRHSYNELDHVMEAVDPLFDEQKNKKSKKKKRMGPHSQLSTAYLGTGIHASLWQNDDDDDDELGNMQSKEDLEDLDDGEEIQEVDDMSEEEQEDQEEQEMSNQDRSWRRTDHLAKPRSLLDPFSFSPISKRSKQLQTLGFGFGMTNANRVGKRAFQSFLKVIQEEKNLLDLKRARNDIVTQIKMKRAQIGERDPEEIVDGEKVEDVMVYINRLTVAKKRVDKQIATLSGEQPATTKQFASPLFLQPKSSTKPSAPQAAGFQLKEILTHTSGLSYFMEFMDRRGVMVKLQFWLTVESLSPISQTDNSSVLNTFVQDVKRIHTMYFTDLSPHRLHLAQDLVSELLQAIQQTEHASPQAFVSQVQALRDCMTRIQQAVFQEIEKEHFPYFKRSDLYFKFLSSAPPLIGTPEEEEKQLEDKAVVPNRPASLHSFSEQKARGHQRALSDSNPSLRFLSLSSMFHQGRPQSVPASLKSVGETTEEETDEDVRPNLLVRRNTVEAVEAELRSILDSHTDPSMTRPPSSSSISSGASLWIGSHPQSMKSSTAVPVPHVQPLPNWTSSGGTNAISEIEHDSLEPLTQGSVHSTDKSSNHSHPIPEEVAPNIHLAPPGDLMLASKVQQLTEEIDKLTAQEAIVDALISKAESEQRLEELRILKKSKTMFRQERQQLLYQQLQYQLQASENVLMPDRTQVHITNATIGSDRHGEFALYVIEIQQLGVDNTFVSGWIVARRYSEFLALHNKLKEHFAHVRFMEFPGRWPFIKLQRPLVETRRVALEKYLCKLIEDREICQSQELKLFLSQHDVFTPPPPPPTSTSMEEVADPVTPSVQNLQRSMLQSTPVVDDLTKKKGIMRHIYKTVAAGIDDILVAPSMLDLITQRLGEQVMEFSQETKKGQEKALSDVMKSEGMTRFTEPLCDLFIEMFELKDKTNWLRRQAIVIIIQQILEGTIERKLRDTVKYLASSSMIVFYVHKLTDSLWPNGGPLTFKEPRKPEEKLLTKEEANRKLSTWLPDVLGNMVGRQNARKGARRLFTVLQNKRLNQDLVYTLLDEIIYALFPELKP</sequence>
<dbReference type="FunCoup" id="A0A1C7NBH6">
    <property type="interactions" value="484"/>
</dbReference>
<name>A0A1C7NBH6_9FUNG</name>
<proteinExistence type="inferred from homology"/>
<keyword evidence="3" id="KW-1133">Transmembrane helix</keyword>